<gene>
    <name evidence="1" type="ORF">DAPPUDRAFT_126083</name>
</gene>
<accession>E9I7S5</accession>
<keyword evidence="2" id="KW-1185">Reference proteome</keyword>
<reference evidence="1 2" key="1">
    <citation type="journal article" date="2011" name="Science">
        <title>The ecoresponsive genome of Daphnia pulex.</title>
        <authorList>
            <person name="Colbourne J.K."/>
            <person name="Pfrender M.E."/>
            <person name="Gilbert D."/>
            <person name="Thomas W.K."/>
            <person name="Tucker A."/>
            <person name="Oakley T.H."/>
            <person name="Tokishita S."/>
            <person name="Aerts A."/>
            <person name="Arnold G.J."/>
            <person name="Basu M.K."/>
            <person name="Bauer D.J."/>
            <person name="Caceres C.E."/>
            <person name="Carmel L."/>
            <person name="Casola C."/>
            <person name="Choi J.H."/>
            <person name="Detter J.C."/>
            <person name="Dong Q."/>
            <person name="Dusheyko S."/>
            <person name="Eads B.D."/>
            <person name="Frohlich T."/>
            <person name="Geiler-Samerotte K.A."/>
            <person name="Gerlach D."/>
            <person name="Hatcher P."/>
            <person name="Jogdeo S."/>
            <person name="Krijgsveld J."/>
            <person name="Kriventseva E.V."/>
            <person name="Kultz D."/>
            <person name="Laforsch C."/>
            <person name="Lindquist E."/>
            <person name="Lopez J."/>
            <person name="Manak J.R."/>
            <person name="Muller J."/>
            <person name="Pangilinan J."/>
            <person name="Patwardhan R.P."/>
            <person name="Pitluck S."/>
            <person name="Pritham E.J."/>
            <person name="Rechtsteiner A."/>
            <person name="Rho M."/>
            <person name="Rogozin I.B."/>
            <person name="Sakarya O."/>
            <person name="Salamov A."/>
            <person name="Schaack S."/>
            <person name="Shapiro H."/>
            <person name="Shiga Y."/>
            <person name="Skalitzky C."/>
            <person name="Smith Z."/>
            <person name="Souvorov A."/>
            <person name="Sung W."/>
            <person name="Tang Z."/>
            <person name="Tsuchiya D."/>
            <person name="Tu H."/>
            <person name="Vos H."/>
            <person name="Wang M."/>
            <person name="Wolf Y.I."/>
            <person name="Yamagata H."/>
            <person name="Yamada T."/>
            <person name="Ye Y."/>
            <person name="Shaw J.R."/>
            <person name="Andrews J."/>
            <person name="Crease T.J."/>
            <person name="Tang H."/>
            <person name="Lucas S.M."/>
            <person name="Robertson H.M."/>
            <person name="Bork P."/>
            <person name="Koonin E.V."/>
            <person name="Zdobnov E.M."/>
            <person name="Grigoriev I.V."/>
            <person name="Lynch M."/>
            <person name="Boore J.L."/>
        </authorList>
    </citation>
    <scope>NUCLEOTIDE SEQUENCE [LARGE SCALE GENOMIC DNA]</scope>
</reference>
<name>E9I7S5_DAPPU</name>
<dbReference type="InParanoid" id="E9I7S5"/>
<evidence type="ECO:0000313" key="2">
    <source>
        <dbReference type="Proteomes" id="UP000000305"/>
    </source>
</evidence>
<dbReference type="Proteomes" id="UP000000305">
    <property type="component" value="Unassembled WGS sequence"/>
</dbReference>
<dbReference type="HOGENOM" id="CLU_1782067_0_0_1"/>
<dbReference type="AlphaFoldDB" id="E9I7S5"/>
<sequence>MIKVTVAVCSSLPVQIRAAQRRSPRRRAAEICSPMIELRISRVGNGRGTKARPGTLTKFEIRSDSAFDIATLRETQLLVPKFFLQGKNIPAEALRSLPLGKRRDFMKDQSEQLEEELIGKWDTSKPLPDQVYFLKVFKRNLGRLTL</sequence>
<dbReference type="EMBL" id="GL737458">
    <property type="protein sequence ID" value="EFX59955.1"/>
    <property type="molecule type" value="Genomic_DNA"/>
</dbReference>
<protein>
    <submittedName>
        <fullName evidence="1">Uncharacterized protein</fullName>
    </submittedName>
</protein>
<dbReference type="KEGG" id="dpx:DAPPUDRAFT_126083"/>
<evidence type="ECO:0000313" key="1">
    <source>
        <dbReference type="EMBL" id="EFX59955.1"/>
    </source>
</evidence>
<proteinExistence type="predicted"/>
<feature type="non-terminal residue" evidence="1">
    <location>
        <position position="1"/>
    </location>
</feature>
<organism evidence="1 2">
    <name type="scientific">Daphnia pulex</name>
    <name type="common">Water flea</name>
    <dbReference type="NCBI Taxonomy" id="6669"/>
    <lineage>
        <taxon>Eukaryota</taxon>
        <taxon>Metazoa</taxon>
        <taxon>Ecdysozoa</taxon>
        <taxon>Arthropoda</taxon>
        <taxon>Crustacea</taxon>
        <taxon>Branchiopoda</taxon>
        <taxon>Diplostraca</taxon>
        <taxon>Cladocera</taxon>
        <taxon>Anomopoda</taxon>
        <taxon>Daphniidae</taxon>
        <taxon>Daphnia</taxon>
    </lineage>
</organism>